<dbReference type="EMBL" id="FMAF01000032">
    <property type="protein sequence ID" value="SCB50044.1"/>
    <property type="molecule type" value="Genomic_DNA"/>
</dbReference>
<dbReference type="AlphaFoldDB" id="A0A1C3XDJ8"/>
<protein>
    <submittedName>
        <fullName evidence="1">Uncharacterized protein</fullName>
    </submittedName>
</protein>
<gene>
    <name evidence="1" type="ORF">GA0061101_13212</name>
</gene>
<dbReference type="Proteomes" id="UP000199205">
    <property type="component" value="Unassembled WGS sequence"/>
</dbReference>
<dbReference type="OrthoDB" id="8299280at2"/>
<dbReference type="RefSeq" id="WP_037197418.1">
    <property type="nucleotide sequence ID" value="NZ_FMAF01000032.1"/>
</dbReference>
<organism evidence="1 2">
    <name type="scientific">Rhizobium lusitanum</name>
    <dbReference type="NCBI Taxonomy" id="293958"/>
    <lineage>
        <taxon>Bacteria</taxon>
        <taxon>Pseudomonadati</taxon>
        <taxon>Pseudomonadota</taxon>
        <taxon>Alphaproteobacteria</taxon>
        <taxon>Hyphomicrobiales</taxon>
        <taxon>Rhizobiaceae</taxon>
        <taxon>Rhizobium/Agrobacterium group</taxon>
        <taxon>Rhizobium</taxon>
    </lineage>
</organism>
<evidence type="ECO:0000313" key="1">
    <source>
        <dbReference type="EMBL" id="SCB50044.1"/>
    </source>
</evidence>
<proteinExistence type="predicted"/>
<name>A0A1C3XDJ8_9HYPH</name>
<accession>A0A1C3XDJ8</accession>
<reference evidence="1 2" key="1">
    <citation type="submission" date="2016-08" db="EMBL/GenBank/DDBJ databases">
        <authorList>
            <person name="Seilhamer J.J."/>
        </authorList>
    </citation>
    <scope>NUCLEOTIDE SEQUENCE [LARGE SCALE GENOMIC DNA]</scope>
    <source>
        <strain evidence="1 2">P1-7</strain>
    </source>
</reference>
<sequence>MLSDYSSSQSQTDVLICLDNQQVASRIGSVLSEQGLTVASMPATGIQEWFEPNGCQLVITHTAMIGEVRTRLKLPVVNLEAFIFDRPEHVAEGAARQFDGDAFIKRVFLVMSDARKRTSR</sequence>
<evidence type="ECO:0000313" key="2">
    <source>
        <dbReference type="Proteomes" id="UP000199205"/>
    </source>
</evidence>